<keyword evidence="5" id="KW-0975">Bacterial flagellum</keyword>
<evidence type="ECO:0000256" key="3">
    <source>
        <dbReference type="ARBA" id="ARBA00005709"/>
    </source>
</evidence>
<comment type="subcellular location">
    <subcellularLocation>
        <location evidence="1">Bacterial flagellum</location>
    </subcellularLocation>
    <subcellularLocation>
        <location evidence="2">Secreted</location>
    </subcellularLocation>
</comment>
<protein>
    <submittedName>
        <fullName evidence="8">Flagellar hook-associated protein FlgL</fullName>
    </submittedName>
</protein>
<evidence type="ECO:0000313" key="9">
    <source>
        <dbReference type="Proteomes" id="UP001430954"/>
    </source>
</evidence>
<reference evidence="8 9" key="1">
    <citation type="submission" date="2021-09" db="EMBL/GenBank/DDBJ databases">
        <title>Lysobacter sp. 13A isolated from the river sediment.</title>
        <authorList>
            <person name="Liu H."/>
            <person name="Li S."/>
            <person name="Mao S."/>
        </authorList>
    </citation>
    <scope>NUCLEOTIDE SEQUENCE [LARGE SCALE GENOMIC DNA]</scope>
    <source>
        <strain evidence="8 9">13A</strain>
    </source>
</reference>
<sequence length="398" mass="41742">MRISTAQLHAQGLAGMLGRQQEIARTQQELITGNKLTRAAQDPAGAASAQRIDHALASLEQFERNSGLVEHRLRLQEGALGDAGDTLTRARELALQGNNASLSDGDRTMLVAELKALQAQMLGIANRDDGNGRQLFAGSRDGVTPFALSGGNVSYAGDDGQNQVDIAPGLAVADTDSGSEVFLRVRAGTGEVRGAADPTNTGRAVLQATSVTDSAQWNGAALRLEFTGPDSYDVLDAGGTVLSSGTYESGDSIDVGGVTLRITGEPAAGDGFDVQRAPNQDVFTTLQRLTDAMSAPATTDAERARRDNIISESLADITSAQDHLLRLRADTGARLSAVDAAADTREAGEVSMSDTLSSLRDVDFAEAASKLTLQLTALEAAQSTMMRVQGLSLFDRLR</sequence>
<proteinExistence type="inferred from homology"/>
<keyword evidence="4" id="KW-0964">Secreted</keyword>
<evidence type="ECO:0000256" key="5">
    <source>
        <dbReference type="ARBA" id="ARBA00023143"/>
    </source>
</evidence>
<dbReference type="InterPro" id="IPR001492">
    <property type="entry name" value="Flagellin"/>
</dbReference>
<dbReference type="InterPro" id="IPR001029">
    <property type="entry name" value="Flagellin_N"/>
</dbReference>
<gene>
    <name evidence="8" type="primary">flgL</name>
    <name evidence="8" type="ORF">K6753_14180</name>
</gene>
<dbReference type="SUPFAM" id="SSF64518">
    <property type="entry name" value="Phase 1 flagellin"/>
    <property type="match status" value="1"/>
</dbReference>
<dbReference type="Pfam" id="PF00669">
    <property type="entry name" value="Flagellin_N"/>
    <property type="match status" value="1"/>
</dbReference>
<evidence type="ECO:0000259" key="6">
    <source>
        <dbReference type="Pfam" id="PF00669"/>
    </source>
</evidence>
<comment type="similarity">
    <text evidence="3">Belongs to the bacterial flagellin family.</text>
</comment>
<dbReference type="PRINTS" id="PR00207">
    <property type="entry name" value="FLAGELLIN"/>
</dbReference>
<organism evidence="8 9">
    <name type="scientific">Novilysobacter selenitireducens</name>
    <dbReference type="NCBI Taxonomy" id="2872639"/>
    <lineage>
        <taxon>Bacteria</taxon>
        <taxon>Pseudomonadati</taxon>
        <taxon>Pseudomonadota</taxon>
        <taxon>Gammaproteobacteria</taxon>
        <taxon>Lysobacterales</taxon>
        <taxon>Lysobacteraceae</taxon>
        <taxon>Novilysobacter</taxon>
    </lineage>
</organism>
<dbReference type="EMBL" id="JAINZW010000010">
    <property type="protein sequence ID" value="MBZ4040681.1"/>
    <property type="molecule type" value="Genomic_DNA"/>
</dbReference>
<evidence type="ECO:0000256" key="1">
    <source>
        <dbReference type="ARBA" id="ARBA00004365"/>
    </source>
</evidence>
<evidence type="ECO:0000256" key="4">
    <source>
        <dbReference type="ARBA" id="ARBA00022525"/>
    </source>
</evidence>
<dbReference type="InterPro" id="IPR013384">
    <property type="entry name" value="Flagell_FlgL"/>
</dbReference>
<keyword evidence="8" id="KW-0966">Cell projection</keyword>
<evidence type="ECO:0000256" key="2">
    <source>
        <dbReference type="ARBA" id="ARBA00004613"/>
    </source>
</evidence>
<comment type="caution">
    <text evidence="8">The sequence shown here is derived from an EMBL/GenBank/DDBJ whole genome shotgun (WGS) entry which is preliminary data.</text>
</comment>
<evidence type="ECO:0000259" key="7">
    <source>
        <dbReference type="Pfam" id="PF00700"/>
    </source>
</evidence>
<keyword evidence="8" id="KW-0969">Cilium</keyword>
<keyword evidence="8" id="KW-0282">Flagellum</keyword>
<evidence type="ECO:0000313" key="8">
    <source>
        <dbReference type="EMBL" id="MBZ4040681.1"/>
    </source>
</evidence>
<dbReference type="Pfam" id="PF00700">
    <property type="entry name" value="Flagellin_C"/>
    <property type="match status" value="1"/>
</dbReference>
<dbReference type="Proteomes" id="UP001430954">
    <property type="component" value="Unassembled WGS sequence"/>
</dbReference>
<feature type="domain" description="Flagellin N-terminal" evidence="6">
    <location>
        <begin position="3"/>
        <end position="139"/>
    </location>
</feature>
<keyword evidence="9" id="KW-1185">Reference proteome</keyword>
<accession>A0ABS7TA19</accession>
<name>A0ABS7TA19_9GAMM</name>
<dbReference type="Gene3D" id="1.20.1330.10">
    <property type="entry name" value="f41 fragment of flagellin, N-terminal domain"/>
    <property type="match status" value="1"/>
</dbReference>
<dbReference type="NCBIfam" id="TIGR02550">
    <property type="entry name" value="flagell_flgL"/>
    <property type="match status" value="1"/>
</dbReference>
<dbReference type="InterPro" id="IPR046358">
    <property type="entry name" value="Flagellin_C"/>
</dbReference>
<dbReference type="PANTHER" id="PTHR42792">
    <property type="entry name" value="FLAGELLIN"/>
    <property type="match status" value="1"/>
</dbReference>
<dbReference type="PANTHER" id="PTHR42792:SF1">
    <property type="entry name" value="FLAGELLAR HOOK-ASSOCIATED PROTEIN 3"/>
    <property type="match status" value="1"/>
</dbReference>
<feature type="domain" description="Flagellin C-terminal" evidence="7">
    <location>
        <begin position="316"/>
        <end position="391"/>
    </location>
</feature>
<dbReference type="RefSeq" id="WP_223677139.1">
    <property type="nucleotide sequence ID" value="NZ_JAINZW010000010.1"/>
</dbReference>